<gene>
    <name evidence="3" type="ORF">LCGC14_1902250</name>
</gene>
<feature type="region of interest" description="Disordered" evidence="1">
    <location>
        <begin position="1"/>
        <end position="77"/>
    </location>
</feature>
<keyword evidence="2" id="KW-1133">Transmembrane helix</keyword>
<feature type="transmembrane region" description="Helical" evidence="2">
    <location>
        <begin position="85"/>
        <end position="110"/>
    </location>
</feature>
<feature type="compositionally biased region" description="Pro residues" evidence="1">
    <location>
        <begin position="46"/>
        <end position="60"/>
    </location>
</feature>
<evidence type="ECO:0000256" key="2">
    <source>
        <dbReference type="SAM" id="Phobius"/>
    </source>
</evidence>
<dbReference type="AlphaFoldDB" id="A0A0F9IUA7"/>
<evidence type="ECO:0000313" key="3">
    <source>
        <dbReference type="EMBL" id="KKL90682.1"/>
    </source>
</evidence>
<protein>
    <submittedName>
        <fullName evidence="3">Uncharacterized protein</fullName>
    </submittedName>
</protein>
<sequence>MNSDIKSMQDQGGNAPKPYTPPTPPPPVGGPVGSVPPKIPSGDSPFQPPQVPPTEPPVPPAGGISQPPQNIAGGDMPEKKSNKKLFITLLVALIVIAVAVAAYFFVIPLFGNDEDVTDTTTPPETEQFVPDDTIDIPTVPEADVPNGDTFVQDEDPEDAVAGGVPAEFHVSLFSPQADTTVFLEPNSLILADIKSVFSLSPTDVPLFREIVFRNSDGTMILFEELAPVLLPSVFTETLASLFESDATYFTYTDSDNTWFGFAARLKADADKSIATAAASEIENVKSEVAGLYLNDPGTPGDWNDGQTNGETTRYIPFSLTGASMGITWLNDILLISTNYEGAKEAASRL</sequence>
<reference evidence="3" key="1">
    <citation type="journal article" date="2015" name="Nature">
        <title>Complex archaea that bridge the gap between prokaryotes and eukaryotes.</title>
        <authorList>
            <person name="Spang A."/>
            <person name="Saw J.H."/>
            <person name="Jorgensen S.L."/>
            <person name="Zaremba-Niedzwiedzka K."/>
            <person name="Martijn J."/>
            <person name="Lind A.E."/>
            <person name="van Eijk R."/>
            <person name="Schleper C."/>
            <person name="Guy L."/>
            <person name="Ettema T.J."/>
        </authorList>
    </citation>
    <scope>NUCLEOTIDE SEQUENCE</scope>
</reference>
<feature type="compositionally biased region" description="Low complexity" evidence="1">
    <location>
        <begin position="33"/>
        <end position="42"/>
    </location>
</feature>
<dbReference type="EMBL" id="LAZR01019946">
    <property type="protein sequence ID" value="KKL90682.1"/>
    <property type="molecule type" value="Genomic_DNA"/>
</dbReference>
<keyword evidence="2" id="KW-0812">Transmembrane</keyword>
<evidence type="ECO:0000256" key="1">
    <source>
        <dbReference type="SAM" id="MobiDB-lite"/>
    </source>
</evidence>
<keyword evidence="2" id="KW-0472">Membrane</keyword>
<feature type="region of interest" description="Disordered" evidence="1">
    <location>
        <begin position="117"/>
        <end position="136"/>
    </location>
</feature>
<proteinExistence type="predicted"/>
<comment type="caution">
    <text evidence="3">The sequence shown here is derived from an EMBL/GenBank/DDBJ whole genome shotgun (WGS) entry which is preliminary data.</text>
</comment>
<organism evidence="3">
    <name type="scientific">marine sediment metagenome</name>
    <dbReference type="NCBI Taxonomy" id="412755"/>
    <lineage>
        <taxon>unclassified sequences</taxon>
        <taxon>metagenomes</taxon>
        <taxon>ecological metagenomes</taxon>
    </lineage>
</organism>
<accession>A0A0F9IUA7</accession>
<feature type="compositionally biased region" description="Polar residues" evidence="1">
    <location>
        <begin position="1"/>
        <end position="12"/>
    </location>
</feature>
<name>A0A0F9IUA7_9ZZZZ</name>
<feature type="compositionally biased region" description="Pro residues" evidence="1">
    <location>
        <begin position="18"/>
        <end position="29"/>
    </location>
</feature>